<evidence type="ECO:0000313" key="3">
    <source>
        <dbReference type="Proteomes" id="UP001054889"/>
    </source>
</evidence>
<dbReference type="EMBL" id="BQKI01000076">
    <property type="protein sequence ID" value="GJN23935.1"/>
    <property type="molecule type" value="Genomic_DNA"/>
</dbReference>
<proteinExistence type="predicted"/>
<reference evidence="2" key="2">
    <citation type="submission" date="2021-12" db="EMBL/GenBank/DDBJ databases">
        <title>Resequencing data analysis of finger millet.</title>
        <authorList>
            <person name="Hatakeyama M."/>
            <person name="Aluri S."/>
            <person name="Balachadran M.T."/>
            <person name="Sivarajan S.R."/>
            <person name="Poveda L."/>
            <person name="Shimizu-Inatsugi R."/>
            <person name="Schlapbach R."/>
            <person name="Sreeman S.M."/>
            <person name="Shimizu K.K."/>
        </authorList>
    </citation>
    <scope>NUCLEOTIDE SEQUENCE</scope>
</reference>
<dbReference type="PANTHER" id="PTHR34676">
    <property type="entry name" value="DUF4219 DOMAIN-CONTAINING PROTEIN-RELATED"/>
    <property type="match status" value="1"/>
</dbReference>
<feature type="signal peptide" evidence="1">
    <location>
        <begin position="1"/>
        <end position="25"/>
    </location>
</feature>
<accession>A0AAV5ENS0</accession>
<dbReference type="PANTHER" id="PTHR34676:SF17">
    <property type="entry name" value="OS06G0684500 PROTEIN"/>
    <property type="match status" value="1"/>
</dbReference>
<feature type="chain" id="PRO_5043629911" evidence="1">
    <location>
        <begin position="26"/>
        <end position="193"/>
    </location>
</feature>
<dbReference type="AlphaFoldDB" id="A0AAV5ENS0"/>
<organism evidence="2 3">
    <name type="scientific">Eleusine coracana subsp. coracana</name>
    <dbReference type="NCBI Taxonomy" id="191504"/>
    <lineage>
        <taxon>Eukaryota</taxon>
        <taxon>Viridiplantae</taxon>
        <taxon>Streptophyta</taxon>
        <taxon>Embryophyta</taxon>
        <taxon>Tracheophyta</taxon>
        <taxon>Spermatophyta</taxon>
        <taxon>Magnoliopsida</taxon>
        <taxon>Liliopsida</taxon>
        <taxon>Poales</taxon>
        <taxon>Poaceae</taxon>
        <taxon>PACMAD clade</taxon>
        <taxon>Chloridoideae</taxon>
        <taxon>Cynodonteae</taxon>
        <taxon>Eleusininae</taxon>
        <taxon>Eleusine</taxon>
    </lineage>
</organism>
<sequence>MASKLHLLSFVTIIPFMFLLHPCSSIELHRELYGWSNGIATWYGAAYGAGSEGNSLYKNSTCDMEKHAVKLWMFNREDFPYWKSRTKAYLLSALVRYENNSKAVNILLSALGRSEHDRVAHLDTTHAIWDKLYTYHEGTNQVKSMRKDSYNRQYQTFAQKPAAGWSGCCAAVEVATLSAVASRFSPAASKFCW</sequence>
<name>A0AAV5ENS0_ELECO</name>
<gene>
    <name evidence="2" type="primary">gb11630</name>
    <name evidence="2" type="ORF">PR202_gb11630</name>
</gene>
<protein>
    <submittedName>
        <fullName evidence="2">Uncharacterized protein</fullName>
    </submittedName>
</protein>
<dbReference type="Proteomes" id="UP001054889">
    <property type="component" value="Unassembled WGS sequence"/>
</dbReference>
<reference evidence="2" key="1">
    <citation type="journal article" date="2018" name="DNA Res.">
        <title>Multiple hybrid de novo genome assembly of finger millet, an orphan allotetraploid crop.</title>
        <authorList>
            <person name="Hatakeyama M."/>
            <person name="Aluri S."/>
            <person name="Balachadran M.T."/>
            <person name="Sivarajan S.R."/>
            <person name="Patrignani A."/>
            <person name="Gruter S."/>
            <person name="Poveda L."/>
            <person name="Shimizu-Inatsugi R."/>
            <person name="Baeten J."/>
            <person name="Francoijs K.J."/>
            <person name="Nataraja K.N."/>
            <person name="Reddy Y.A.N."/>
            <person name="Phadnis S."/>
            <person name="Ravikumar R.L."/>
            <person name="Schlapbach R."/>
            <person name="Sreeman S.M."/>
            <person name="Shimizu K.K."/>
        </authorList>
    </citation>
    <scope>NUCLEOTIDE SEQUENCE</scope>
</reference>
<comment type="caution">
    <text evidence="2">The sequence shown here is derived from an EMBL/GenBank/DDBJ whole genome shotgun (WGS) entry which is preliminary data.</text>
</comment>
<keyword evidence="1" id="KW-0732">Signal</keyword>
<evidence type="ECO:0000313" key="2">
    <source>
        <dbReference type="EMBL" id="GJN23935.1"/>
    </source>
</evidence>
<dbReference type="Pfam" id="PF14223">
    <property type="entry name" value="Retrotran_gag_2"/>
    <property type="match status" value="1"/>
</dbReference>
<evidence type="ECO:0000256" key="1">
    <source>
        <dbReference type="SAM" id="SignalP"/>
    </source>
</evidence>
<keyword evidence="3" id="KW-1185">Reference proteome</keyword>